<comment type="caution">
    <text evidence="2">The sequence shown here is derived from an EMBL/GenBank/DDBJ whole genome shotgun (WGS) entry which is preliminary data.</text>
</comment>
<proteinExistence type="predicted"/>
<dbReference type="AlphaFoldDB" id="A0A9X2IPT5"/>
<protein>
    <submittedName>
        <fullName evidence="2">Uncharacterized protein</fullName>
    </submittedName>
</protein>
<feature type="transmembrane region" description="Helical" evidence="1">
    <location>
        <begin position="48"/>
        <end position="67"/>
    </location>
</feature>
<sequence length="269" mass="30598">MTAWWNLTKKELRLGLPAFLLPLIAYALLASIMFYIGSRQNMNWEMVMIISVVAIVLHLFYLVYYFYYSLQAERKRMHLWLHNPLPGYGLLSAKLTAGLISMVGSLLIIGAVTALTYFFAGTFDDLFPALVLGDVLNLGIIGGVHLFLLALNFAIYFLFFWMIFLLISRYIGSFFSIILTFILFICFVSGWAWLSETPFFRFLSEWGEINLLQVAQRFHFSADASEGIQFFLTNEGAGSIYLGTYVSEALVAIVLFAASCWLLDRKVEV</sequence>
<evidence type="ECO:0000313" key="3">
    <source>
        <dbReference type="Proteomes" id="UP001139179"/>
    </source>
</evidence>
<keyword evidence="3" id="KW-1185">Reference proteome</keyword>
<gene>
    <name evidence="2" type="ORF">M3202_07380</name>
</gene>
<dbReference type="EMBL" id="JAMBOL010000004">
    <property type="protein sequence ID" value="MCM3713903.1"/>
    <property type="molecule type" value="Genomic_DNA"/>
</dbReference>
<feature type="transmembrane region" description="Helical" evidence="1">
    <location>
        <begin position="174"/>
        <end position="194"/>
    </location>
</feature>
<feature type="transmembrane region" description="Helical" evidence="1">
    <location>
        <begin position="99"/>
        <end position="120"/>
    </location>
</feature>
<dbReference type="Proteomes" id="UP001139179">
    <property type="component" value="Unassembled WGS sequence"/>
</dbReference>
<reference evidence="2" key="1">
    <citation type="submission" date="2022-05" db="EMBL/GenBank/DDBJ databases">
        <title>Comparative Genomics of Spacecraft Associated Microbes.</title>
        <authorList>
            <person name="Tran M.T."/>
            <person name="Wright A."/>
            <person name="Seuylemezian A."/>
            <person name="Eisen J."/>
            <person name="Coil D."/>
        </authorList>
    </citation>
    <scope>NUCLEOTIDE SEQUENCE</scope>
    <source>
        <strain evidence="2">214.1.1</strain>
    </source>
</reference>
<keyword evidence="1" id="KW-1133">Transmembrane helix</keyword>
<name>A0A9X2IPT5_9BACI</name>
<evidence type="ECO:0000256" key="1">
    <source>
        <dbReference type="SAM" id="Phobius"/>
    </source>
</evidence>
<accession>A0A9X2IPT5</accession>
<dbReference type="RefSeq" id="WP_251222706.1">
    <property type="nucleotide sequence ID" value="NZ_JAMBOL010000004.1"/>
</dbReference>
<keyword evidence="1" id="KW-0472">Membrane</keyword>
<feature type="transmembrane region" description="Helical" evidence="1">
    <location>
        <begin position="140"/>
        <end position="167"/>
    </location>
</feature>
<organism evidence="2 3">
    <name type="scientific">Halalkalibacter oceani</name>
    <dbReference type="NCBI Taxonomy" id="1653776"/>
    <lineage>
        <taxon>Bacteria</taxon>
        <taxon>Bacillati</taxon>
        <taxon>Bacillota</taxon>
        <taxon>Bacilli</taxon>
        <taxon>Bacillales</taxon>
        <taxon>Bacillaceae</taxon>
        <taxon>Halalkalibacter</taxon>
    </lineage>
</organism>
<feature type="transmembrane region" description="Helical" evidence="1">
    <location>
        <begin position="240"/>
        <end position="263"/>
    </location>
</feature>
<feature type="transmembrane region" description="Helical" evidence="1">
    <location>
        <begin position="12"/>
        <end position="36"/>
    </location>
</feature>
<evidence type="ECO:0000313" key="2">
    <source>
        <dbReference type="EMBL" id="MCM3713903.1"/>
    </source>
</evidence>
<keyword evidence="1" id="KW-0812">Transmembrane</keyword>